<protein>
    <recommendedName>
        <fullName evidence="4">Glutathione peroxidase</fullName>
    </recommendedName>
</protein>
<evidence type="ECO:0000256" key="3">
    <source>
        <dbReference type="ARBA" id="ARBA00023002"/>
    </source>
</evidence>
<dbReference type="Proteomes" id="UP001165381">
    <property type="component" value="Unassembled WGS sequence"/>
</dbReference>
<dbReference type="PROSITE" id="PS00460">
    <property type="entry name" value="GLUTATHIONE_PEROXID_1"/>
    <property type="match status" value="1"/>
</dbReference>
<comment type="caution">
    <text evidence="5">The sequence shown here is derived from an EMBL/GenBank/DDBJ whole genome shotgun (WGS) entry which is preliminary data.</text>
</comment>
<comment type="similarity">
    <text evidence="1 4">Belongs to the glutathione peroxidase family.</text>
</comment>
<gene>
    <name evidence="5" type="ORF">M3P09_13935</name>
</gene>
<dbReference type="PANTHER" id="PTHR11592:SF134">
    <property type="entry name" value="PHOSPHOLIPID HYDROPEROXIDE GLUTATHIONE PEROXIDASE"/>
    <property type="match status" value="1"/>
</dbReference>
<evidence type="ECO:0000256" key="1">
    <source>
        <dbReference type="ARBA" id="ARBA00006926"/>
    </source>
</evidence>
<dbReference type="Pfam" id="PF00255">
    <property type="entry name" value="GSHPx"/>
    <property type="match status" value="1"/>
</dbReference>
<accession>A0ABT0QGK7</accession>
<organism evidence="5 6">
    <name type="scientific">Jejuia spongiicola</name>
    <dbReference type="NCBI Taxonomy" id="2942207"/>
    <lineage>
        <taxon>Bacteria</taxon>
        <taxon>Pseudomonadati</taxon>
        <taxon>Bacteroidota</taxon>
        <taxon>Flavobacteriia</taxon>
        <taxon>Flavobacteriales</taxon>
        <taxon>Flavobacteriaceae</taxon>
        <taxon>Jejuia</taxon>
    </lineage>
</organism>
<dbReference type="PROSITE" id="PS51355">
    <property type="entry name" value="GLUTATHIONE_PEROXID_3"/>
    <property type="match status" value="1"/>
</dbReference>
<evidence type="ECO:0000256" key="2">
    <source>
        <dbReference type="ARBA" id="ARBA00022559"/>
    </source>
</evidence>
<dbReference type="PRINTS" id="PR01011">
    <property type="entry name" value="GLUTPROXDASE"/>
</dbReference>
<evidence type="ECO:0000313" key="6">
    <source>
        <dbReference type="Proteomes" id="UP001165381"/>
    </source>
</evidence>
<dbReference type="RefSeq" id="WP_249973606.1">
    <property type="nucleotide sequence ID" value="NZ_JAMFLZ010000006.1"/>
</dbReference>
<dbReference type="CDD" id="cd00340">
    <property type="entry name" value="GSH_Peroxidase"/>
    <property type="match status" value="1"/>
</dbReference>
<dbReference type="SUPFAM" id="SSF52833">
    <property type="entry name" value="Thioredoxin-like"/>
    <property type="match status" value="1"/>
</dbReference>
<keyword evidence="6" id="KW-1185">Reference proteome</keyword>
<dbReference type="InterPro" id="IPR000889">
    <property type="entry name" value="Glutathione_peroxidase"/>
</dbReference>
<reference evidence="5" key="1">
    <citation type="submission" date="2022-05" db="EMBL/GenBank/DDBJ databases">
        <authorList>
            <person name="Park J.-S."/>
        </authorList>
    </citation>
    <scope>NUCLEOTIDE SEQUENCE</scope>
    <source>
        <strain evidence="5">2012CJ34-3</strain>
    </source>
</reference>
<dbReference type="PIRSF" id="PIRSF000303">
    <property type="entry name" value="Glutathion_perox"/>
    <property type="match status" value="1"/>
</dbReference>
<evidence type="ECO:0000256" key="4">
    <source>
        <dbReference type="RuleBase" id="RU000499"/>
    </source>
</evidence>
<sequence>MNPIKTFFATLSSKSSEKKMDIDTIYDIKIDNLNGIQMDLSEYKGKYILIVNVASKCGFTSQYKDLQSLHEQFENKIQVLGVPCNQFGGQEPGKAENIMSFCKINYGVTFPITRKVDVKGKHQHPLYTWLTNKINNNVKDSSVKWNFQKYLIDPDGNLVNYYLSSTNPLSSKIVKHLK</sequence>
<name>A0ABT0QGK7_9FLAO</name>
<evidence type="ECO:0000313" key="5">
    <source>
        <dbReference type="EMBL" id="MCL6296107.1"/>
    </source>
</evidence>
<dbReference type="Gene3D" id="3.40.30.10">
    <property type="entry name" value="Glutaredoxin"/>
    <property type="match status" value="1"/>
</dbReference>
<dbReference type="EMBL" id="JAMFLZ010000006">
    <property type="protein sequence ID" value="MCL6296107.1"/>
    <property type="molecule type" value="Genomic_DNA"/>
</dbReference>
<keyword evidence="2 4" id="KW-0575">Peroxidase</keyword>
<dbReference type="InterPro" id="IPR029759">
    <property type="entry name" value="GPX_AS"/>
</dbReference>
<keyword evidence="3 4" id="KW-0560">Oxidoreductase</keyword>
<dbReference type="InterPro" id="IPR036249">
    <property type="entry name" value="Thioredoxin-like_sf"/>
</dbReference>
<dbReference type="GO" id="GO:0004601">
    <property type="term" value="F:peroxidase activity"/>
    <property type="evidence" value="ECO:0007669"/>
    <property type="project" value="UniProtKB-KW"/>
</dbReference>
<dbReference type="PANTHER" id="PTHR11592">
    <property type="entry name" value="GLUTATHIONE PEROXIDASE"/>
    <property type="match status" value="1"/>
</dbReference>
<proteinExistence type="inferred from homology"/>